<proteinExistence type="predicted"/>
<reference evidence="2 3" key="1">
    <citation type="submission" date="2024-01" db="EMBL/GenBank/DDBJ databases">
        <title>Genome assemblies of Stephania.</title>
        <authorList>
            <person name="Yang L."/>
        </authorList>
    </citation>
    <scope>NUCLEOTIDE SEQUENCE [LARGE SCALE GENOMIC DNA]</scope>
    <source>
        <strain evidence="2">JXDWG</strain>
        <tissue evidence="2">Leaf</tissue>
    </source>
</reference>
<feature type="region of interest" description="Disordered" evidence="1">
    <location>
        <begin position="64"/>
        <end position="105"/>
    </location>
</feature>
<organism evidence="2 3">
    <name type="scientific">Stephania cephalantha</name>
    <dbReference type="NCBI Taxonomy" id="152367"/>
    <lineage>
        <taxon>Eukaryota</taxon>
        <taxon>Viridiplantae</taxon>
        <taxon>Streptophyta</taxon>
        <taxon>Embryophyta</taxon>
        <taxon>Tracheophyta</taxon>
        <taxon>Spermatophyta</taxon>
        <taxon>Magnoliopsida</taxon>
        <taxon>Ranunculales</taxon>
        <taxon>Menispermaceae</taxon>
        <taxon>Menispermoideae</taxon>
        <taxon>Cissampelideae</taxon>
        <taxon>Stephania</taxon>
    </lineage>
</organism>
<protein>
    <submittedName>
        <fullName evidence="2">Uncharacterized protein</fullName>
    </submittedName>
</protein>
<comment type="caution">
    <text evidence="2">The sequence shown here is derived from an EMBL/GenBank/DDBJ whole genome shotgun (WGS) entry which is preliminary data.</text>
</comment>
<evidence type="ECO:0000256" key="1">
    <source>
        <dbReference type="SAM" id="MobiDB-lite"/>
    </source>
</evidence>
<feature type="compositionally biased region" description="Basic and acidic residues" evidence="1">
    <location>
        <begin position="73"/>
        <end position="91"/>
    </location>
</feature>
<dbReference type="Proteomes" id="UP001419268">
    <property type="component" value="Unassembled WGS sequence"/>
</dbReference>
<keyword evidence="3" id="KW-1185">Reference proteome</keyword>
<dbReference type="AlphaFoldDB" id="A0AAP0LEB3"/>
<dbReference type="EMBL" id="JBBNAG010000001">
    <property type="protein sequence ID" value="KAK9167429.1"/>
    <property type="molecule type" value="Genomic_DNA"/>
</dbReference>
<evidence type="ECO:0000313" key="3">
    <source>
        <dbReference type="Proteomes" id="UP001419268"/>
    </source>
</evidence>
<sequence>MLVVTSVIVRRSDRHVRRAPPLCRSCDPARAIAAGPDSSAARLSPRSSLTEFVVAAVRLYTEHRRIRRRSERKKRDGAESERGEAVNAERDENGEDSAPDNGNGR</sequence>
<name>A0AAP0LEB3_9MAGN</name>
<evidence type="ECO:0000313" key="2">
    <source>
        <dbReference type="EMBL" id="KAK9167429.1"/>
    </source>
</evidence>
<accession>A0AAP0LEB3</accession>
<gene>
    <name evidence="2" type="ORF">Scep_002620</name>
</gene>